<protein>
    <submittedName>
        <fullName evidence="2">Uncharacterized protein</fullName>
    </submittedName>
</protein>
<dbReference type="PANTHER" id="PTHR37540:SF5">
    <property type="entry name" value="TRANSCRIPTION FACTOR DOMAIN-CONTAINING PROTEIN"/>
    <property type="match status" value="1"/>
</dbReference>
<sequence length="557" mass="62432">MEVPESNEDTPGAAKNKSVPRSFEFISLTNSHKIDEKDRHTVRKQAMKNNTNRRKKGDNHTLGQVVESEERLTGPPDIQQALGSKRFRLLPRGLQDLNDVPKARIFSGSAKRSNSLASISQTFELALQNVRHDGFNSSSEAHSGLLDEASAFQYHPVYPGQVPSSLDPMACLPDNAPYRTRLLIHHDFTAQSRATSLMTSVRKSWFALSLTDLAFFNVVLSHYAGTYRLLTGQGDPMESFCFIAASIKIINERLDFPDQRTSDGTIAAVAGMVLKEIKNGNVSAVKVHLAGLGQMINLRGGLFNARFPASLQRMIAWADLNASSILSAPPRILPFNSQCLDIASYICTAGPTGPILPSVPCPDRAITWGYIDTDLEQIFVDLRYISSILESDDPKDVEQINNMWYSDKTYLVQRSLVYLYQTPNVEHVKSKLDQIRCLTASIYVDSCLRDQRFRTGAIGILVSRLKSDLECFLLGYDSSSDPQEEAEETLLWVCAFGAIASYGSPERGWFIGKFVDVCGRLDVDEWGEVERMLRRKLWNEEFQQFVGYFELPDTFVR</sequence>
<feature type="compositionally biased region" description="Basic residues" evidence="1">
    <location>
        <begin position="46"/>
        <end position="57"/>
    </location>
</feature>
<dbReference type="Pfam" id="PF11951">
    <property type="entry name" value="Fungal_trans_2"/>
    <property type="match status" value="1"/>
</dbReference>
<gene>
    <name evidence="2" type="ORF">VTL71DRAFT_13970</name>
</gene>
<evidence type="ECO:0000313" key="3">
    <source>
        <dbReference type="Proteomes" id="UP001595075"/>
    </source>
</evidence>
<evidence type="ECO:0000256" key="1">
    <source>
        <dbReference type="SAM" id="MobiDB-lite"/>
    </source>
</evidence>
<reference evidence="2 3" key="1">
    <citation type="journal article" date="2024" name="Commun. Biol.">
        <title>Comparative genomic analysis of thermophilic fungi reveals convergent evolutionary adaptations and gene losses.</title>
        <authorList>
            <person name="Steindorff A.S."/>
            <person name="Aguilar-Pontes M.V."/>
            <person name="Robinson A.J."/>
            <person name="Andreopoulos B."/>
            <person name="LaButti K."/>
            <person name="Kuo A."/>
            <person name="Mondo S."/>
            <person name="Riley R."/>
            <person name="Otillar R."/>
            <person name="Haridas S."/>
            <person name="Lipzen A."/>
            <person name="Grimwood J."/>
            <person name="Schmutz J."/>
            <person name="Clum A."/>
            <person name="Reid I.D."/>
            <person name="Moisan M.C."/>
            <person name="Butler G."/>
            <person name="Nguyen T.T.M."/>
            <person name="Dewar K."/>
            <person name="Conant G."/>
            <person name="Drula E."/>
            <person name="Henrissat B."/>
            <person name="Hansel C."/>
            <person name="Singer S."/>
            <person name="Hutchinson M.I."/>
            <person name="de Vries R.P."/>
            <person name="Natvig D.O."/>
            <person name="Powell A.J."/>
            <person name="Tsang A."/>
            <person name="Grigoriev I.V."/>
        </authorList>
    </citation>
    <scope>NUCLEOTIDE SEQUENCE [LARGE SCALE GENOMIC DNA]</scope>
    <source>
        <strain evidence="2 3">CBS 494.80</strain>
    </source>
</reference>
<keyword evidence="3" id="KW-1185">Reference proteome</keyword>
<dbReference type="PANTHER" id="PTHR37540">
    <property type="entry name" value="TRANSCRIPTION FACTOR (ACR-2), PUTATIVE-RELATED-RELATED"/>
    <property type="match status" value="1"/>
</dbReference>
<feature type="region of interest" description="Disordered" evidence="1">
    <location>
        <begin position="1"/>
        <end position="22"/>
    </location>
</feature>
<evidence type="ECO:0000313" key="2">
    <source>
        <dbReference type="EMBL" id="KAL2070944.1"/>
    </source>
</evidence>
<feature type="region of interest" description="Disordered" evidence="1">
    <location>
        <begin position="46"/>
        <end position="78"/>
    </location>
</feature>
<organism evidence="2 3">
    <name type="scientific">Oculimacula yallundae</name>
    <dbReference type="NCBI Taxonomy" id="86028"/>
    <lineage>
        <taxon>Eukaryota</taxon>
        <taxon>Fungi</taxon>
        <taxon>Dikarya</taxon>
        <taxon>Ascomycota</taxon>
        <taxon>Pezizomycotina</taxon>
        <taxon>Leotiomycetes</taxon>
        <taxon>Helotiales</taxon>
        <taxon>Ploettnerulaceae</taxon>
        <taxon>Oculimacula</taxon>
    </lineage>
</organism>
<comment type="caution">
    <text evidence="2">The sequence shown here is derived from an EMBL/GenBank/DDBJ whole genome shotgun (WGS) entry which is preliminary data.</text>
</comment>
<accession>A0ABR4CLW8</accession>
<name>A0ABR4CLW8_9HELO</name>
<dbReference type="Proteomes" id="UP001595075">
    <property type="component" value="Unassembled WGS sequence"/>
</dbReference>
<dbReference type="EMBL" id="JAZHXI010000006">
    <property type="protein sequence ID" value="KAL2070944.1"/>
    <property type="molecule type" value="Genomic_DNA"/>
</dbReference>
<dbReference type="InterPro" id="IPR021858">
    <property type="entry name" value="Fun_TF"/>
</dbReference>
<proteinExistence type="predicted"/>